<dbReference type="Proteomes" id="UP001529510">
    <property type="component" value="Unassembled WGS sequence"/>
</dbReference>
<evidence type="ECO:0000313" key="1">
    <source>
        <dbReference type="EMBL" id="KAL0191942.1"/>
    </source>
</evidence>
<gene>
    <name evidence="1" type="ORF">M9458_010238</name>
</gene>
<protein>
    <submittedName>
        <fullName evidence="1">Uncharacterized protein</fullName>
    </submittedName>
</protein>
<feature type="non-terminal residue" evidence="1">
    <location>
        <position position="51"/>
    </location>
</feature>
<sequence>TRYTNSSSLTTLDGDPARGYTEIPQVERVVAVHLCPQNAATWPDADFSNQS</sequence>
<dbReference type="AlphaFoldDB" id="A0ABD0R0F7"/>
<comment type="caution">
    <text evidence="1">The sequence shown here is derived from an EMBL/GenBank/DDBJ whole genome shotgun (WGS) entry which is preliminary data.</text>
</comment>
<organism evidence="1 2">
    <name type="scientific">Cirrhinus mrigala</name>
    <name type="common">Mrigala</name>
    <dbReference type="NCBI Taxonomy" id="683832"/>
    <lineage>
        <taxon>Eukaryota</taxon>
        <taxon>Metazoa</taxon>
        <taxon>Chordata</taxon>
        <taxon>Craniata</taxon>
        <taxon>Vertebrata</taxon>
        <taxon>Euteleostomi</taxon>
        <taxon>Actinopterygii</taxon>
        <taxon>Neopterygii</taxon>
        <taxon>Teleostei</taxon>
        <taxon>Ostariophysi</taxon>
        <taxon>Cypriniformes</taxon>
        <taxon>Cyprinidae</taxon>
        <taxon>Labeoninae</taxon>
        <taxon>Labeonini</taxon>
        <taxon>Cirrhinus</taxon>
    </lineage>
</organism>
<keyword evidence="2" id="KW-1185">Reference proteome</keyword>
<reference evidence="1 2" key="1">
    <citation type="submission" date="2024-05" db="EMBL/GenBank/DDBJ databases">
        <title>Genome sequencing and assembly of Indian major carp, Cirrhinus mrigala (Hamilton, 1822).</title>
        <authorList>
            <person name="Mohindra V."/>
            <person name="Chowdhury L.M."/>
            <person name="Lal K."/>
            <person name="Jena J.K."/>
        </authorList>
    </citation>
    <scope>NUCLEOTIDE SEQUENCE [LARGE SCALE GENOMIC DNA]</scope>
    <source>
        <strain evidence="1">CM1030</strain>
        <tissue evidence="1">Blood</tissue>
    </source>
</reference>
<proteinExistence type="predicted"/>
<feature type="non-terminal residue" evidence="1">
    <location>
        <position position="1"/>
    </location>
</feature>
<name>A0ABD0R0F7_CIRMR</name>
<accession>A0ABD0R0F7</accession>
<dbReference type="EMBL" id="JAMKFB020000005">
    <property type="protein sequence ID" value="KAL0191942.1"/>
    <property type="molecule type" value="Genomic_DNA"/>
</dbReference>
<evidence type="ECO:0000313" key="2">
    <source>
        <dbReference type="Proteomes" id="UP001529510"/>
    </source>
</evidence>